<keyword evidence="4" id="KW-0472">Membrane</keyword>
<evidence type="ECO:0000256" key="4">
    <source>
        <dbReference type="SAM" id="Phobius"/>
    </source>
</evidence>
<feature type="transmembrane region" description="Helical" evidence="4">
    <location>
        <begin position="12"/>
        <end position="33"/>
    </location>
</feature>
<reference evidence="7 8" key="1">
    <citation type="submission" date="2016-09" db="EMBL/GenBank/DDBJ databases">
        <title>Desulfuribacillus arsenicus sp. nov., an obligately anaerobic, dissimilatory arsenic- and antimonate-reducing bacterium isolated from anoxic sediments.</title>
        <authorList>
            <person name="Abin C.A."/>
            <person name="Hollibaugh J.T."/>
        </authorList>
    </citation>
    <scope>NUCLEOTIDE SEQUENCE [LARGE SCALE GENOMIC DNA]</scope>
    <source>
        <strain evidence="7 8">MLFW-2</strain>
    </source>
</reference>
<dbReference type="CDD" id="cd06225">
    <property type="entry name" value="HAMP"/>
    <property type="match status" value="1"/>
</dbReference>
<accession>A0A1E5L9N2</accession>
<evidence type="ECO:0000259" key="5">
    <source>
        <dbReference type="PROSITE" id="PS50111"/>
    </source>
</evidence>
<dbReference type="InterPro" id="IPR003660">
    <property type="entry name" value="HAMP_dom"/>
</dbReference>
<feature type="transmembrane region" description="Helical" evidence="4">
    <location>
        <begin position="189"/>
        <end position="209"/>
    </location>
</feature>
<evidence type="ECO:0000256" key="1">
    <source>
        <dbReference type="ARBA" id="ARBA00023224"/>
    </source>
</evidence>
<dbReference type="Proteomes" id="UP000095255">
    <property type="component" value="Unassembled WGS sequence"/>
</dbReference>
<evidence type="ECO:0008006" key="9">
    <source>
        <dbReference type="Google" id="ProtNLM"/>
    </source>
</evidence>
<keyword evidence="4" id="KW-1133">Transmembrane helix</keyword>
<dbReference type="PROSITE" id="PS50111">
    <property type="entry name" value="CHEMOTAXIS_TRANSDUC_2"/>
    <property type="match status" value="1"/>
</dbReference>
<dbReference type="Pfam" id="PF12729">
    <property type="entry name" value="4HB_MCP_1"/>
    <property type="match status" value="1"/>
</dbReference>
<evidence type="ECO:0000256" key="3">
    <source>
        <dbReference type="PROSITE-ProRule" id="PRU00284"/>
    </source>
</evidence>
<dbReference type="EMBL" id="MJAT01000001">
    <property type="protein sequence ID" value="OEH86857.1"/>
    <property type="molecule type" value="Genomic_DNA"/>
</dbReference>
<organism evidence="7 8">
    <name type="scientific">Desulfuribacillus stibiiarsenatis</name>
    <dbReference type="NCBI Taxonomy" id="1390249"/>
    <lineage>
        <taxon>Bacteria</taxon>
        <taxon>Bacillati</taxon>
        <taxon>Bacillota</taxon>
        <taxon>Desulfuribacillia</taxon>
        <taxon>Desulfuribacillales</taxon>
        <taxon>Desulfuribacillaceae</taxon>
        <taxon>Desulfuribacillus</taxon>
    </lineage>
</organism>
<dbReference type="Gene3D" id="1.10.287.950">
    <property type="entry name" value="Methyl-accepting chemotaxis protein"/>
    <property type="match status" value="1"/>
</dbReference>
<gene>
    <name evidence="7" type="ORF">BHU72_00915</name>
</gene>
<dbReference type="InterPro" id="IPR024478">
    <property type="entry name" value="HlyB_4HB_MCP"/>
</dbReference>
<keyword evidence="4" id="KW-0812">Transmembrane</keyword>
<sequence length="564" mass="60632">MKLKLKVGQRIFIGFGVLLLLMVISGIVTFYNMNKIESLNNQILDVNYPSVKAAERVLFITLNKGMDLSEFLMTGDEKYLKNYQDSKPNLLAALDEVERLAIDDSERENVAALRKLIEQYDQKAEQAIDLKRKGLGVIASDVMVQQVMPVYRKIKVDVDVAIAAKQADTKVYEQEILDSISIAENVSTILTITSLIFAGLISWLVGISITRPIAKLSEVAKLVANGDLRNTVDSQNEDEIGQLSKTFNTMVVDLRSVVGKVMETSEKLSATSQDLAASTEETAASTEEVAKVVTQLADGASDQAKHVDDTVSVINQLSVGAKQVASNASSVNLSAQNANEAAKQGERSSKLAMKKMEQLQDSIRNIANTISELGDSSKQVGQIIDAIKAIASQTNLLALNAAIEAARAGEQGRGFAVVADEVRKLAEESSNSADTINNLIIAIQNGTDRAVHAMGKGTQEVSEGVSTVKQATDAFELIVREIDLVAQQIDQVTTASLQMASGSEQVVQVMETISNVATETAASAEEIAASTDEQNSAIEAVAERATDLAHLAESLQQAVARFKV</sequence>
<dbReference type="GO" id="GO:0007165">
    <property type="term" value="P:signal transduction"/>
    <property type="evidence" value="ECO:0007669"/>
    <property type="project" value="UniProtKB-KW"/>
</dbReference>
<dbReference type="SMART" id="SM00304">
    <property type="entry name" value="HAMP"/>
    <property type="match status" value="1"/>
</dbReference>
<dbReference type="FunFam" id="1.10.287.950:FF:000001">
    <property type="entry name" value="Methyl-accepting chemotaxis sensory transducer"/>
    <property type="match status" value="1"/>
</dbReference>
<dbReference type="PANTHER" id="PTHR32089:SF112">
    <property type="entry name" value="LYSOZYME-LIKE PROTEIN-RELATED"/>
    <property type="match status" value="1"/>
</dbReference>
<dbReference type="STRING" id="1390249.BHU72_00915"/>
<dbReference type="RefSeq" id="WP_069700735.1">
    <property type="nucleotide sequence ID" value="NZ_MJAT01000001.1"/>
</dbReference>
<feature type="domain" description="Methyl-accepting transducer" evidence="5">
    <location>
        <begin position="278"/>
        <end position="514"/>
    </location>
</feature>
<dbReference type="PROSITE" id="PS50885">
    <property type="entry name" value="HAMP"/>
    <property type="match status" value="1"/>
</dbReference>
<comment type="caution">
    <text evidence="7">The sequence shown here is derived from an EMBL/GenBank/DDBJ whole genome shotgun (WGS) entry which is preliminary data.</text>
</comment>
<comment type="similarity">
    <text evidence="2">Belongs to the methyl-accepting chemotaxis (MCP) protein family.</text>
</comment>
<evidence type="ECO:0000256" key="2">
    <source>
        <dbReference type="ARBA" id="ARBA00029447"/>
    </source>
</evidence>
<proteinExistence type="inferred from homology"/>
<dbReference type="GO" id="GO:0006935">
    <property type="term" value="P:chemotaxis"/>
    <property type="evidence" value="ECO:0007669"/>
    <property type="project" value="InterPro"/>
</dbReference>
<keyword evidence="8" id="KW-1185">Reference proteome</keyword>
<dbReference type="PRINTS" id="PR00260">
    <property type="entry name" value="CHEMTRNSDUCR"/>
</dbReference>
<protein>
    <recommendedName>
        <fullName evidence="9">Chemotaxis protein</fullName>
    </recommendedName>
</protein>
<evidence type="ECO:0000313" key="8">
    <source>
        <dbReference type="Proteomes" id="UP000095255"/>
    </source>
</evidence>
<evidence type="ECO:0000259" key="6">
    <source>
        <dbReference type="PROSITE" id="PS50885"/>
    </source>
</evidence>
<dbReference type="SUPFAM" id="SSF58104">
    <property type="entry name" value="Methyl-accepting chemotaxis protein (MCP) signaling domain"/>
    <property type="match status" value="1"/>
</dbReference>
<dbReference type="PANTHER" id="PTHR32089">
    <property type="entry name" value="METHYL-ACCEPTING CHEMOTAXIS PROTEIN MCPB"/>
    <property type="match status" value="1"/>
</dbReference>
<dbReference type="Pfam" id="PF00015">
    <property type="entry name" value="MCPsignal"/>
    <property type="match status" value="1"/>
</dbReference>
<dbReference type="InterPro" id="IPR004089">
    <property type="entry name" value="MCPsignal_dom"/>
</dbReference>
<evidence type="ECO:0000313" key="7">
    <source>
        <dbReference type="EMBL" id="OEH86857.1"/>
    </source>
</evidence>
<dbReference type="GO" id="GO:0004888">
    <property type="term" value="F:transmembrane signaling receptor activity"/>
    <property type="evidence" value="ECO:0007669"/>
    <property type="project" value="InterPro"/>
</dbReference>
<dbReference type="GO" id="GO:0016020">
    <property type="term" value="C:membrane"/>
    <property type="evidence" value="ECO:0007669"/>
    <property type="project" value="InterPro"/>
</dbReference>
<name>A0A1E5L9N2_9FIRM</name>
<dbReference type="Gene3D" id="6.10.340.10">
    <property type="match status" value="1"/>
</dbReference>
<dbReference type="Pfam" id="PF00672">
    <property type="entry name" value="HAMP"/>
    <property type="match status" value="1"/>
</dbReference>
<dbReference type="AlphaFoldDB" id="A0A1E5L9N2"/>
<keyword evidence="1 3" id="KW-0807">Transducer</keyword>
<feature type="domain" description="HAMP" evidence="6">
    <location>
        <begin position="207"/>
        <end position="259"/>
    </location>
</feature>
<dbReference type="CDD" id="cd11386">
    <property type="entry name" value="MCP_signal"/>
    <property type="match status" value="1"/>
</dbReference>
<dbReference type="InterPro" id="IPR004090">
    <property type="entry name" value="Chemotax_Me-accpt_rcpt"/>
</dbReference>
<dbReference type="SMART" id="SM00283">
    <property type="entry name" value="MA"/>
    <property type="match status" value="1"/>
</dbReference>